<dbReference type="GO" id="GO:0016020">
    <property type="term" value="C:membrane"/>
    <property type="evidence" value="ECO:0007669"/>
    <property type="project" value="UniProtKB-SubCell"/>
</dbReference>
<name>A0AAN4ZHX1_9BILA</name>
<evidence type="ECO:0000256" key="1">
    <source>
        <dbReference type="ARBA" id="ARBA00004370"/>
    </source>
</evidence>
<accession>A0AAN4ZHX1</accession>
<dbReference type="Gene3D" id="1.20.1070.10">
    <property type="entry name" value="Rhodopsin 7-helix transmembrane proteins"/>
    <property type="match status" value="1"/>
</dbReference>
<dbReference type="PANTHER" id="PTHR23360:SF5">
    <property type="entry name" value="G-PROTEIN COUPLED RECEPTORS FAMILY 1 PROFILE DOMAIN-CONTAINING PROTEIN"/>
    <property type="match status" value="1"/>
</dbReference>
<dbReference type="Proteomes" id="UP001328107">
    <property type="component" value="Unassembled WGS sequence"/>
</dbReference>
<feature type="transmembrane region" description="Helical" evidence="5">
    <location>
        <begin position="242"/>
        <end position="261"/>
    </location>
</feature>
<dbReference type="AlphaFoldDB" id="A0AAN4ZHX1"/>
<evidence type="ECO:0000313" key="7">
    <source>
        <dbReference type="EMBL" id="GMR39386.1"/>
    </source>
</evidence>
<keyword evidence="4 5" id="KW-0472">Membrane</keyword>
<proteinExistence type="predicted"/>
<dbReference type="PANTHER" id="PTHR23360">
    <property type="entry name" value="G-PROTEIN COUPLED RECEPTORS FAMILY 1 PROFILE DOMAIN-CONTAINING PROTEIN-RELATED"/>
    <property type="match status" value="1"/>
</dbReference>
<dbReference type="GO" id="GO:0004930">
    <property type="term" value="F:G protein-coupled receptor activity"/>
    <property type="evidence" value="ECO:0007669"/>
    <property type="project" value="InterPro"/>
</dbReference>
<dbReference type="InterPro" id="IPR047130">
    <property type="entry name" value="7TM_GPCR_Srsx_nematod"/>
</dbReference>
<dbReference type="InterPro" id="IPR019424">
    <property type="entry name" value="7TM_GPCR_Srsx"/>
</dbReference>
<dbReference type="SMART" id="SM01381">
    <property type="entry name" value="7TM_GPCR_Srsx"/>
    <property type="match status" value="1"/>
</dbReference>
<protein>
    <recommendedName>
        <fullName evidence="6">G-protein coupled receptors family 1 profile domain-containing protein</fullName>
    </recommendedName>
</protein>
<dbReference type="EMBL" id="BTRK01000002">
    <property type="protein sequence ID" value="GMR39386.1"/>
    <property type="molecule type" value="Genomic_DNA"/>
</dbReference>
<dbReference type="Pfam" id="PF10320">
    <property type="entry name" value="7TM_GPCR_Srsx"/>
    <property type="match status" value="1"/>
</dbReference>
<sequence>MSEIDRFYWNLARGFYAVSTLFAIIGTIGNSIILLTTLRTTSLRSTCNFLIALCAIADICHQCGVLVKSPMIFDYYAEMDSVVCIGITFLPLFGIGVGCVSTLSIGLDRLFSVVFPIYHRNGRKRLFYFVSISSTFRKCSHFQFINIVLCKFRPVVCSILASFPGEAINYFLGRMIVVNLITAIVYLETWIRLRRHSSFAAMRRIQRSLFIVMAVDVSGWLSSPTMIVLLPLLSLNASQQFALIHFNTWFLNIALASKFFIYY</sequence>
<keyword evidence="8" id="KW-1185">Reference proteome</keyword>
<feature type="transmembrane region" description="Helical" evidence="5">
    <location>
        <begin position="87"/>
        <end position="118"/>
    </location>
</feature>
<feature type="non-terminal residue" evidence="7">
    <location>
        <position position="263"/>
    </location>
</feature>
<organism evidence="7 8">
    <name type="scientific">Pristionchus mayeri</name>
    <dbReference type="NCBI Taxonomy" id="1317129"/>
    <lineage>
        <taxon>Eukaryota</taxon>
        <taxon>Metazoa</taxon>
        <taxon>Ecdysozoa</taxon>
        <taxon>Nematoda</taxon>
        <taxon>Chromadorea</taxon>
        <taxon>Rhabditida</taxon>
        <taxon>Rhabditina</taxon>
        <taxon>Diplogasteromorpha</taxon>
        <taxon>Diplogasteroidea</taxon>
        <taxon>Neodiplogasteridae</taxon>
        <taxon>Pristionchus</taxon>
    </lineage>
</organism>
<feature type="transmembrane region" description="Helical" evidence="5">
    <location>
        <begin position="167"/>
        <end position="187"/>
    </location>
</feature>
<evidence type="ECO:0000256" key="5">
    <source>
        <dbReference type="SAM" id="Phobius"/>
    </source>
</evidence>
<evidence type="ECO:0000313" key="8">
    <source>
        <dbReference type="Proteomes" id="UP001328107"/>
    </source>
</evidence>
<keyword evidence="2 5" id="KW-0812">Transmembrane</keyword>
<comment type="subcellular location">
    <subcellularLocation>
        <location evidence="1">Membrane</location>
    </subcellularLocation>
</comment>
<evidence type="ECO:0000256" key="4">
    <source>
        <dbReference type="ARBA" id="ARBA00023136"/>
    </source>
</evidence>
<reference evidence="8" key="1">
    <citation type="submission" date="2022-10" db="EMBL/GenBank/DDBJ databases">
        <title>Genome assembly of Pristionchus species.</title>
        <authorList>
            <person name="Yoshida K."/>
            <person name="Sommer R.J."/>
        </authorList>
    </citation>
    <scope>NUCLEOTIDE SEQUENCE [LARGE SCALE GENOMIC DNA]</scope>
    <source>
        <strain evidence="8">RS5460</strain>
    </source>
</reference>
<feature type="transmembrane region" description="Helical" evidence="5">
    <location>
        <begin position="208"/>
        <end position="230"/>
    </location>
</feature>
<keyword evidence="3 5" id="KW-1133">Transmembrane helix</keyword>
<evidence type="ECO:0000256" key="2">
    <source>
        <dbReference type="ARBA" id="ARBA00022692"/>
    </source>
</evidence>
<dbReference type="SUPFAM" id="SSF81321">
    <property type="entry name" value="Family A G protein-coupled receptor-like"/>
    <property type="match status" value="1"/>
</dbReference>
<comment type="caution">
    <text evidence="7">The sequence shown here is derived from an EMBL/GenBank/DDBJ whole genome shotgun (WGS) entry which is preliminary data.</text>
</comment>
<dbReference type="InterPro" id="IPR000276">
    <property type="entry name" value="GPCR_Rhodpsn"/>
</dbReference>
<dbReference type="InterPro" id="IPR017452">
    <property type="entry name" value="GPCR_Rhodpsn_7TM"/>
</dbReference>
<gene>
    <name evidence="7" type="ORF">PMAYCL1PPCAC_09581</name>
</gene>
<evidence type="ECO:0000259" key="6">
    <source>
        <dbReference type="PROSITE" id="PS50262"/>
    </source>
</evidence>
<evidence type="ECO:0000256" key="3">
    <source>
        <dbReference type="ARBA" id="ARBA00022989"/>
    </source>
</evidence>
<dbReference type="PROSITE" id="PS50262">
    <property type="entry name" value="G_PROTEIN_RECEP_F1_2"/>
    <property type="match status" value="1"/>
</dbReference>
<feature type="transmembrane region" description="Helical" evidence="5">
    <location>
        <begin position="15"/>
        <end position="35"/>
    </location>
</feature>
<feature type="domain" description="G-protein coupled receptors family 1 profile" evidence="6">
    <location>
        <begin position="29"/>
        <end position="262"/>
    </location>
</feature>